<dbReference type="InterPro" id="IPR019554">
    <property type="entry name" value="Soluble_ligand-bd"/>
</dbReference>
<keyword evidence="1" id="KW-0472">Membrane</keyword>
<reference evidence="4" key="1">
    <citation type="submission" date="2018-04" db="EMBL/GenBank/DDBJ databases">
        <authorList>
            <person name="Liu S."/>
            <person name="Wang Z."/>
            <person name="Li J."/>
        </authorList>
    </citation>
    <scope>NUCLEOTIDE SEQUENCE [LARGE SCALE GENOMIC DNA]</scope>
    <source>
        <strain evidence="4">2189</strain>
    </source>
</reference>
<keyword evidence="1" id="KW-1133">Transmembrane helix</keyword>
<dbReference type="Proteomes" id="UP000244989">
    <property type="component" value="Unassembled WGS sequence"/>
</dbReference>
<sequence>MSREVIDRLSDLTRPTGEEIKMNVSYPRLSVSPKLALAAAAVVAVIIGLVVAHALFRGSPDTLDAPALAHVGAEEETGGEIVVSVVGEVHEPGLVTLVDGARIADALTAAGGLTDGADPAALNQAQLIVDGQQIVVPAVGAAPPPGGTPAVSGGGGGISLNSADASELTTLKGIGEATAAAIIAYREEHGGFREIDELLEVSGIGPAKFEALKDEVTL</sequence>
<dbReference type="GO" id="GO:0015627">
    <property type="term" value="C:type II protein secretion system complex"/>
    <property type="evidence" value="ECO:0007669"/>
    <property type="project" value="TreeGrafter"/>
</dbReference>
<dbReference type="SUPFAM" id="SSF47781">
    <property type="entry name" value="RuvA domain 2-like"/>
    <property type="match status" value="1"/>
</dbReference>
<dbReference type="PANTHER" id="PTHR21180:SF32">
    <property type="entry name" value="ENDONUCLEASE_EXONUCLEASE_PHOSPHATASE FAMILY DOMAIN-CONTAINING PROTEIN 1"/>
    <property type="match status" value="1"/>
</dbReference>
<name>A0A2U1T919_9CORY</name>
<dbReference type="PANTHER" id="PTHR21180">
    <property type="entry name" value="ENDONUCLEASE/EXONUCLEASE/PHOSPHATASE FAMILY DOMAIN-CONTAINING PROTEIN 1"/>
    <property type="match status" value="1"/>
</dbReference>
<dbReference type="SMART" id="SM00278">
    <property type="entry name" value="HhH1"/>
    <property type="match status" value="2"/>
</dbReference>
<dbReference type="GO" id="GO:0006281">
    <property type="term" value="P:DNA repair"/>
    <property type="evidence" value="ECO:0007669"/>
    <property type="project" value="InterPro"/>
</dbReference>
<feature type="transmembrane region" description="Helical" evidence="1">
    <location>
        <begin position="35"/>
        <end position="56"/>
    </location>
</feature>
<organism evidence="3 4">
    <name type="scientific">Corynebacterium yudongzhengii</name>
    <dbReference type="NCBI Taxonomy" id="2080740"/>
    <lineage>
        <taxon>Bacteria</taxon>
        <taxon>Bacillati</taxon>
        <taxon>Actinomycetota</taxon>
        <taxon>Actinomycetes</taxon>
        <taxon>Mycobacteriales</taxon>
        <taxon>Corynebacteriaceae</taxon>
        <taxon>Corynebacterium</taxon>
    </lineage>
</organism>
<comment type="caution">
    <text evidence="3">The sequence shown here is derived from an EMBL/GenBank/DDBJ whole genome shotgun (WGS) entry which is preliminary data.</text>
</comment>
<keyword evidence="3" id="KW-0238">DNA-binding</keyword>
<dbReference type="EMBL" id="QEEZ01000003">
    <property type="protein sequence ID" value="PWC02501.1"/>
    <property type="molecule type" value="Genomic_DNA"/>
</dbReference>
<accession>A0A2U1T919</accession>
<evidence type="ECO:0000313" key="3">
    <source>
        <dbReference type="EMBL" id="PWC02501.1"/>
    </source>
</evidence>
<dbReference type="OrthoDB" id="9758724at2"/>
<dbReference type="KEGG" id="cyz:C3B44_08865"/>
<protein>
    <submittedName>
        <fullName evidence="3">ComEA family DNA-binding protein</fullName>
    </submittedName>
</protein>
<dbReference type="InterPro" id="IPR010994">
    <property type="entry name" value="RuvA_2-like"/>
</dbReference>
<dbReference type="Pfam" id="PF12836">
    <property type="entry name" value="HHH_3"/>
    <property type="match status" value="1"/>
</dbReference>
<dbReference type="InterPro" id="IPR051675">
    <property type="entry name" value="Endo/Exo/Phosphatase_dom_1"/>
</dbReference>
<evidence type="ECO:0000313" key="4">
    <source>
        <dbReference type="Proteomes" id="UP000244989"/>
    </source>
</evidence>
<dbReference type="Pfam" id="PF10531">
    <property type="entry name" value="SLBB"/>
    <property type="match status" value="1"/>
</dbReference>
<dbReference type="GO" id="GO:0003677">
    <property type="term" value="F:DNA binding"/>
    <property type="evidence" value="ECO:0007669"/>
    <property type="project" value="UniProtKB-KW"/>
</dbReference>
<dbReference type="Gene3D" id="3.10.560.10">
    <property type="entry name" value="Outer membrane lipoprotein wza domain like"/>
    <property type="match status" value="1"/>
</dbReference>
<dbReference type="InterPro" id="IPR003583">
    <property type="entry name" value="Hlx-hairpin-Hlx_DNA-bd_motif"/>
</dbReference>
<gene>
    <name evidence="3" type="ORF">DF222_02405</name>
</gene>
<dbReference type="AlphaFoldDB" id="A0A2U1T919"/>
<dbReference type="InterPro" id="IPR004509">
    <property type="entry name" value="Competence_ComEA_HhH"/>
</dbReference>
<feature type="domain" description="Helix-hairpin-helix DNA-binding motif class 1" evidence="2">
    <location>
        <begin position="196"/>
        <end position="215"/>
    </location>
</feature>
<proteinExistence type="predicted"/>
<feature type="domain" description="Helix-hairpin-helix DNA-binding motif class 1" evidence="2">
    <location>
        <begin position="166"/>
        <end position="185"/>
    </location>
</feature>
<evidence type="ECO:0000256" key="1">
    <source>
        <dbReference type="SAM" id="Phobius"/>
    </source>
</evidence>
<evidence type="ECO:0000259" key="2">
    <source>
        <dbReference type="SMART" id="SM00278"/>
    </source>
</evidence>
<keyword evidence="4" id="KW-1185">Reference proteome</keyword>
<keyword evidence="1" id="KW-0812">Transmembrane</keyword>
<dbReference type="RefSeq" id="WP_108432054.1">
    <property type="nucleotide sequence ID" value="NZ_CP026947.1"/>
</dbReference>
<dbReference type="GO" id="GO:0015628">
    <property type="term" value="P:protein secretion by the type II secretion system"/>
    <property type="evidence" value="ECO:0007669"/>
    <property type="project" value="TreeGrafter"/>
</dbReference>
<dbReference type="Gene3D" id="1.10.150.280">
    <property type="entry name" value="AF1531-like domain"/>
    <property type="match status" value="1"/>
</dbReference>
<dbReference type="NCBIfam" id="TIGR00426">
    <property type="entry name" value="competence protein ComEA helix-hairpin-helix repeat region"/>
    <property type="match status" value="1"/>
</dbReference>